<protein>
    <submittedName>
        <fullName evidence="1">Uncharacterized protein</fullName>
    </submittedName>
</protein>
<reference evidence="1 2" key="1">
    <citation type="submission" date="2016-06" db="EMBL/GenBank/DDBJ databases">
        <authorList>
            <person name="Kjaerup R.B."/>
            <person name="Dalgaard T.S."/>
            <person name="Juul-Madsen H.R."/>
        </authorList>
    </citation>
    <scope>NUCLEOTIDE SEQUENCE [LARGE SCALE GENOMIC DNA]</scope>
    <source>
        <strain evidence="1 2">Pb300</strain>
    </source>
</reference>
<name>A0A1D2JJE6_PARBR</name>
<sequence length="162" mass="17607">MFVSSGILPMLGHAKSQKPLRWPVPLTLFTLGKLYSVDPYLGGLEHSTAPLPRRTDRREGGCSLASQAGWDSAASGLSSGAITGAIMEVFCCPTVAPVGAFTALESVKLIRMDNELSMSTRQYWCDLTLFHYYPSTQENLQLEEKKATAVVDVPNLPSLINC</sequence>
<comment type="caution">
    <text evidence="1">The sequence shown here is derived from an EMBL/GenBank/DDBJ whole genome shotgun (WGS) entry which is preliminary data.</text>
</comment>
<gene>
    <name evidence="1" type="ORF">ACO22_02317</name>
</gene>
<dbReference type="EMBL" id="LZYO01000069">
    <property type="protein sequence ID" value="ODH38466.1"/>
    <property type="molecule type" value="Genomic_DNA"/>
</dbReference>
<accession>A0A1D2JJE6</accession>
<dbReference type="AlphaFoldDB" id="A0A1D2JJE6"/>
<organism evidence="1 2">
    <name type="scientific">Paracoccidioides brasiliensis</name>
    <dbReference type="NCBI Taxonomy" id="121759"/>
    <lineage>
        <taxon>Eukaryota</taxon>
        <taxon>Fungi</taxon>
        <taxon>Dikarya</taxon>
        <taxon>Ascomycota</taxon>
        <taxon>Pezizomycotina</taxon>
        <taxon>Eurotiomycetes</taxon>
        <taxon>Eurotiomycetidae</taxon>
        <taxon>Onygenales</taxon>
        <taxon>Ajellomycetaceae</taxon>
        <taxon>Paracoccidioides</taxon>
    </lineage>
</organism>
<evidence type="ECO:0000313" key="1">
    <source>
        <dbReference type="EMBL" id="ODH38466.1"/>
    </source>
</evidence>
<dbReference type="Proteomes" id="UP000242814">
    <property type="component" value="Unassembled WGS sequence"/>
</dbReference>
<evidence type="ECO:0000313" key="2">
    <source>
        <dbReference type="Proteomes" id="UP000242814"/>
    </source>
</evidence>
<proteinExistence type="predicted"/>